<evidence type="ECO:0008006" key="4">
    <source>
        <dbReference type="Google" id="ProtNLM"/>
    </source>
</evidence>
<keyword evidence="3" id="KW-1185">Reference proteome</keyword>
<feature type="chain" id="PRO_5045564718" description="Secreted protein" evidence="1">
    <location>
        <begin position="22"/>
        <end position="140"/>
    </location>
</feature>
<dbReference type="Proteomes" id="UP001221686">
    <property type="component" value="Unassembled WGS sequence"/>
</dbReference>
<feature type="signal peptide" evidence="1">
    <location>
        <begin position="1"/>
        <end position="21"/>
    </location>
</feature>
<comment type="caution">
    <text evidence="2">The sequence shown here is derived from an EMBL/GenBank/DDBJ whole genome shotgun (WGS) entry which is preliminary data.</text>
</comment>
<sequence length="140" mass="14165">MRITLLSALALSLLGSLPACNDDGGADTDTAGDSDGDACSGPITDCRLADLSEEQQATYCETLLAAIDDEPGTQYTCDADGAYLTVTTSAECIANEVSQDCAITVGDLIDCYKAAKVDACAAFAEDGACGPVFSQGAACV</sequence>
<evidence type="ECO:0000313" key="3">
    <source>
        <dbReference type="Proteomes" id="UP001221686"/>
    </source>
</evidence>
<keyword evidence="1" id="KW-0732">Signal</keyword>
<evidence type="ECO:0000313" key="2">
    <source>
        <dbReference type="EMBL" id="MDC0715784.1"/>
    </source>
</evidence>
<dbReference type="EMBL" id="JAQNDL010000001">
    <property type="protein sequence ID" value="MDC0715784.1"/>
    <property type="molecule type" value="Genomic_DNA"/>
</dbReference>
<evidence type="ECO:0000256" key="1">
    <source>
        <dbReference type="SAM" id="SignalP"/>
    </source>
</evidence>
<reference evidence="2 3" key="1">
    <citation type="submission" date="2022-11" db="EMBL/GenBank/DDBJ databases">
        <title>Minimal conservation of predation-associated metabolite biosynthetic gene clusters underscores biosynthetic potential of Myxococcota including descriptions for ten novel species: Archangium lansinium sp. nov., Myxococcus landrumus sp. nov., Nannocystis bai.</title>
        <authorList>
            <person name="Ahearne A."/>
            <person name="Stevens C."/>
            <person name="Dowd S."/>
        </authorList>
    </citation>
    <scope>NUCLEOTIDE SEQUENCE [LARGE SCALE GENOMIC DNA]</scope>
    <source>
        <strain evidence="2 3">BB15-2</strain>
    </source>
</reference>
<accession>A0ABT5DQ42</accession>
<name>A0ABT5DQ42_9BACT</name>
<proteinExistence type="predicted"/>
<gene>
    <name evidence="2" type="ORF">POL25_02700</name>
</gene>
<organism evidence="2 3">
    <name type="scientific">Nannocystis bainbridge</name>
    <dbReference type="NCBI Taxonomy" id="2995303"/>
    <lineage>
        <taxon>Bacteria</taxon>
        <taxon>Pseudomonadati</taxon>
        <taxon>Myxococcota</taxon>
        <taxon>Polyangia</taxon>
        <taxon>Nannocystales</taxon>
        <taxon>Nannocystaceae</taxon>
        <taxon>Nannocystis</taxon>
    </lineage>
</organism>
<dbReference type="RefSeq" id="WP_272084209.1">
    <property type="nucleotide sequence ID" value="NZ_JAQNDL010000001.1"/>
</dbReference>
<protein>
    <recommendedName>
        <fullName evidence="4">Secreted protein</fullName>
    </recommendedName>
</protein>